<sequence length="359" mass="39707">MPGSKNVVQVPQLGFWEKADLPFVHASVVVQALYAAITGFFRGKASPRKYSHHVAAAAIRGMVNRISIRQKQYLDPTTPQTYHAVMQRRGLQPEAVELPHDTEGYWLGNKNAKNVIIYYHGGGFAMAAGATHFDFWLDLLQVINENGHDVAVFFPRYTLTPHEVYPTQLRQAVGALRYILTDTGRAPSNVIVGGDSAGGNLAMAVLLHLSHPHPAIDPITLSSPLAGVFGYAPWINFSQDWPSFKDNVSRDVLTDRALLRWSNAYLDGKPGDSWSEPGRAPADWWQDAKTEQILLLAGGDELLLSSIESFAKKVKSAFPNTTFVVGYDESHDAHLYVEAGSKEGTQTSRELRQWIASRL</sequence>
<dbReference type="PANTHER" id="PTHR48081">
    <property type="entry name" value="AB HYDROLASE SUPERFAMILY PROTEIN C4A8.06C"/>
    <property type="match status" value="1"/>
</dbReference>
<protein>
    <recommendedName>
        <fullName evidence="2">Alpha/beta hydrolase fold-3 domain-containing protein</fullName>
    </recommendedName>
</protein>
<dbReference type="InterPro" id="IPR050300">
    <property type="entry name" value="GDXG_lipolytic_enzyme"/>
</dbReference>
<dbReference type="InterPro" id="IPR029058">
    <property type="entry name" value="AB_hydrolase_fold"/>
</dbReference>
<dbReference type="GO" id="GO:0017000">
    <property type="term" value="P:antibiotic biosynthetic process"/>
    <property type="evidence" value="ECO:0007669"/>
    <property type="project" value="UniProtKB-ARBA"/>
</dbReference>
<dbReference type="Gene3D" id="3.40.50.1820">
    <property type="entry name" value="alpha/beta hydrolase"/>
    <property type="match status" value="1"/>
</dbReference>
<reference evidence="4" key="1">
    <citation type="journal article" date="2015" name="Genome Announc.">
        <title>Draft genome sequence of the fungus Penicillium brasilianum MG11.</title>
        <authorList>
            <person name="Horn F."/>
            <person name="Linde J."/>
            <person name="Mattern D.J."/>
            <person name="Walther G."/>
            <person name="Guthke R."/>
            <person name="Brakhage A.A."/>
            <person name="Valiante V."/>
        </authorList>
    </citation>
    <scope>NUCLEOTIDE SEQUENCE [LARGE SCALE GENOMIC DNA]</scope>
    <source>
        <strain evidence="4">MG11</strain>
    </source>
</reference>
<name>A0A0F7VFD5_PENBI</name>
<dbReference type="OrthoDB" id="2152029at2759"/>
<keyword evidence="4" id="KW-1185">Reference proteome</keyword>
<dbReference type="Proteomes" id="UP000042958">
    <property type="component" value="Unassembled WGS sequence"/>
</dbReference>
<evidence type="ECO:0000313" key="4">
    <source>
        <dbReference type="Proteomes" id="UP000042958"/>
    </source>
</evidence>
<keyword evidence="1" id="KW-0378">Hydrolase</keyword>
<accession>A0A0F7VFD5</accession>
<dbReference type="GO" id="GO:0072330">
    <property type="term" value="P:monocarboxylic acid biosynthetic process"/>
    <property type="evidence" value="ECO:0007669"/>
    <property type="project" value="UniProtKB-ARBA"/>
</dbReference>
<dbReference type="PANTHER" id="PTHR48081:SF31">
    <property type="entry name" value="STERYL ACETYL HYDROLASE MUG81-RELATED"/>
    <property type="match status" value="1"/>
</dbReference>
<dbReference type="GO" id="GO:0016787">
    <property type="term" value="F:hydrolase activity"/>
    <property type="evidence" value="ECO:0007669"/>
    <property type="project" value="UniProtKB-KW"/>
</dbReference>
<organism evidence="3 4">
    <name type="scientific">Penicillium brasilianum</name>
    <dbReference type="NCBI Taxonomy" id="104259"/>
    <lineage>
        <taxon>Eukaryota</taxon>
        <taxon>Fungi</taxon>
        <taxon>Dikarya</taxon>
        <taxon>Ascomycota</taxon>
        <taxon>Pezizomycotina</taxon>
        <taxon>Eurotiomycetes</taxon>
        <taxon>Eurotiomycetidae</taxon>
        <taxon>Eurotiales</taxon>
        <taxon>Aspergillaceae</taxon>
        <taxon>Penicillium</taxon>
    </lineage>
</organism>
<dbReference type="SUPFAM" id="SSF53474">
    <property type="entry name" value="alpha/beta-Hydrolases"/>
    <property type="match status" value="1"/>
</dbReference>
<feature type="domain" description="Alpha/beta hydrolase fold-3" evidence="2">
    <location>
        <begin position="116"/>
        <end position="334"/>
    </location>
</feature>
<dbReference type="EMBL" id="CDHK01000003">
    <property type="protein sequence ID" value="CEO59421.1"/>
    <property type="molecule type" value="Genomic_DNA"/>
</dbReference>
<dbReference type="Pfam" id="PF07859">
    <property type="entry name" value="Abhydrolase_3"/>
    <property type="match status" value="1"/>
</dbReference>
<dbReference type="InterPro" id="IPR013094">
    <property type="entry name" value="AB_hydrolase_3"/>
</dbReference>
<evidence type="ECO:0000313" key="3">
    <source>
        <dbReference type="EMBL" id="CEO59421.1"/>
    </source>
</evidence>
<dbReference type="STRING" id="104259.A0A0F7VFD5"/>
<evidence type="ECO:0000259" key="2">
    <source>
        <dbReference type="Pfam" id="PF07859"/>
    </source>
</evidence>
<proteinExistence type="predicted"/>
<dbReference type="AlphaFoldDB" id="A0A0F7VFD5"/>
<evidence type="ECO:0000256" key="1">
    <source>
        <dbReference type="ARBA" id="ARBA00022801"/>
    </source>
</evidence>
<gene>
    <name evidence="3" type="ORF">PMG11_04096</name>
</gene>